<reference evidence="2" key="1">
    <citation type="journal article" date="2014" name="Genome Biol. Evol.">
        <title>Pangenome evidence for extensive interdomain horizontal transfer affecting lineage core and shell genes in uncultured planktonic thaumarchaeota and euryarchaeota.</title>
        <authorList>
            <person name="Deschamps P."/>
            <person name="Zivanovic Y."/>
            <person name="Moreira D."/>
            <person name="Rodriguez-Valera F."/>
            <person name="Lopez-Garcia P."/>
        </authorList>
    </citation>
    <scope>NUCLEOTIDE SEQUENCE</scope>
</reference>
<dbReference type="InterPro" id="IPR006099">
    <property type="entry name" value="MeMalonylCoA_mutase_a/b_cat"/>
</dbReference>
<dbReference type="PANTHER" id="PTHR48101:SF1">
    <property type="entry name" value="METHYLMALONYL-COA MUTASE, LARGE SUBUNIT"/>
    <property type="match status" value="1"/>
</dbReference>
<dbReference type="AlphaFoldDB" id="A0A075GYT6"/>
<dbReference type="GO" id="GO:0031419">
    <property type="term" value="F:cobalamin binding"/>
    <property type="evidence" value="ECO:0007669"/>
    <property type="project" value="InterPro"/>
</dbReference>
<dbReference type="EMBL" id="KF900848">
    <property type="protein sequence ID" value="AIF08954.1"/>
    <property type="molecule type" value="Genomic_DNA"/>
</dbReference>
<dbReference type="Pfam" id="PF01642">
    <property type="entry name" value="MM_CoA_mutase"/>
    <property type="match status" value="2"/>
</dbReference>
<dbReference type="PANTHER" id="PTHR48101">
    <property type="entry name" value="METHYLMALONYL-COA MUTASE, MITOCHONDRIAL-RELATED"/>
    <property type="match status" value="1"/>
</dbReference>
<dbReference type="SUPFAM" id="SSF51703">
    <property type="entry name" value="Cobalamin (vitamin B12)-dependent enzymes"/>
    <property type="match status" value="1"/>
</dbReference>
<organism evidence="2">
    <name type="scientific">uncultured marine group II/III euryarchaeote KM3_33_H04</name>
    <dbReference type="NCBI Taxonomy" id="1456436"/>
    <lineage>
        <taxon>Archaea</taxon>
        <taxon>Methanobacteriati</taxon>
        <taxon>Methanobacteriota</taxon>
        <taxon>environmental samples</taxon>
    </lineage>
</organism>
<dbReference type="InterPro" id="IPR016176">
    <property type="entry name" value="Cbl-dep_enz_cat"/>
</dbReference>
<name>A0A075GYT6_9EURY</name>
<sequence>MRAMVPEEIWNALDEFDARAAAYQSGEVSYTVRGKEIPVDTTKTTLSGLELPRVALPDTEDWGERLDWVRKENAPGSFPYTGGVFPFRREDELPVRMFAGEGSAERTNKRYHFLSKDQPFNRLSVAFDSPSLYGHDPVERLDIFGKVCESGVSISTVDEMERLFDGFDLCAPNTSVSKTINGNYWWHLAAFFTVAIRQQVAKFVQENGRDPSDKERTEIRAKTLSTVRGTVQADQLKEAMGQNTLVFNLDTALRMMGDVAEFYVENEVRNHYFVSISGYHIDEAGANPISQAALTLSNGLTYVELFNARGLDADKFLRNFSWFFSNGMDPEYAVIGRVSRRIWAIAMRDLYGVGNRGQKLKYHIQGSGRSLHSQEFTWNDYRTTLQALYALADNANSLHTNSRDEAFGTPTEDTVRDAVAIQLILSKEYGWLQNENPLQGSYIAEWLTDNVEEEVLRIFEEMHARGGVLGSLEVNYQRNRIQDESMVYEQRKHSGELPIVGVNTYVDEGSAVMSADGFDVDVTRSDEAERQMVIERNKAFKEAHAAEAEAGLGKLKQVARDGGNLFEVMMDIVEHCTVGQVTQALFETGGKFRRNM</sequence>
<dbReference type="GO" id="GO:0004494">
    <property type="term" value="F:methylmalonyl-CoA mutase activity"/>
    <property type="evidence" value="ECO:0007669"/>
    <property type="project" value="UniProtKB-EC"/>
</dbReference>
<feature type="domain" description="Methylmalonyl-CoA mutase alpha/beta chain catalytic" evidence="1">
    <location>
        <begin position="221"/>
        <end position="588"/>
    </location>
</feature>
<accession>A0A075GYT6</accession>
<dbReference type="Gene3D" id="3.20.20.240">
    <property type="entry name" value="Methylmalonyl-CoA mutase"/>
    <property type="match status" value="1"/>
</dbReference>
<evidence type="ECO:0000259" key="1">
    <source>
        <dbReference type="Pfam" id="PF01642"/>
    </source>
</evidence>
<evidence type="ECO:0000313" key="2">
    <source>
        <dbReference type="EMBL" id="AIF08954.1"/>
    </source>
</evidence>
<feature type="domain" description="Methylmalonyl-CoA mutase alpha/beta chain catalytic" evidence="1">
    <location>
        <begin position="69"/>
        <end position="201"/>
    </location>
</feature>
<keyword evidence="2" id="KW-0413">Isomerase</keyword>
<dbReference type="EC" id="5.4.99.2" evidence="2"/>
<protein>
    <submittedName>
        <fullName evidence="2">Methylmalonyl-CoA mutase N-terminal domain-containing protein</fullName>
        <ecNumber evidence="2">5.4.99.2</ecNumber>
    </submittedName>
</protein>
<proteinExistence type="predicted"/>